<evidence type="ECO:0000256" key="7">
    <source>
        <dbReference type="ARBA" id="ARBA00022989"/>
    </source>
</evidence>
<gene>
    <name evidence="11" type="ORF">GH714_026404</name>
</gene>
<reference evidence="11 12" key="1">
    <citation type="journal article" date="2020" name="Mol. Plant">
        <title>The Chromosome-Based Rubber Tree Genome Provides New Insights into Spurge Genome Evolution and Rubber Biosynthesis.</title>
        <authorList>
            <person name="Liu J."/>
            <person name="Shi C."/>
            <person name="Shi C.C."/>
            <person name="Li W."/>
            <person name="Zhang Q.J."/>
            <person name="Zhang Y."/>
            <person name="Li K."/>
            <person name="Lu H.F."/>
            <person name="Shi C."/>
            <person name="Zhu S.T."/>
            <person name="Xiao Z.Y."/>
            <person name="Nan H."/>
            <person name="Yue Y."/>
            <person name="Zhu X.G."/>
            <person name="Wu Y."/>
            <person name="Hong X.N."/>
            <person name="Fan G.Y."/>
            <person name="Tong Y."/>
            <person name="Zhang D."/>
            <person name="Mao C.L."/>
            <person name="Liu Y.L."/>
            <person name="Hao S.J."/>
            <person name="Liu W.Q."/>
            <person name="Lv M.Q."/>
            <person name="Zhang H.B."/>
            <person name="Liu Y."/>
            <person name="Hu-Tang G.R."/>
            <person name="Wang J.P."/>
            <person name="Wang J.H."/>
            <person name="Sun Y.H."/>
            <person name="Ni S.B."/>
            <person name="Chen W.B."/>
            <person name="Zhang X.C."/>
            <person name="Jiao Y.N."/>
            <person name="Eichler E.E."/>
            <person name="Li G.H."/>
            <person name="Liu X."/>
            <person name="Gao L.Z."/>
        </authorList>
    </citation>
    <scope>NUCLEOTIDE SEQUENCE [LARGE SCALE GENOMIC DNA]</scope>
    <source>
        <strain evidence="12">cv. GT1</strain>
        <tissue evidence="11">Leaf</tissue>
    </source>
</reference>
<evidence type="ECO:0000256" key="2">
    <source>
        <dbReference type="ARBA" id="ARBA00004308"/>
    </source>
</evidence>
<dbReference type="InterPro" id="IPR028565">
    <property type="entry name" value="MHD"/>
</dbReference>
<comment type="subcellular location">
    <subcellularLocation>
        <location evidence="2">Endomembrane system</location>
    </subcellularLocation>
    <subcellularLocation>
        <location evidence="1">Membrane</location>
        <topology evidence="1">Multi-pass membrane protein</topology>
    </subcellularLocation>
</comment>
<dbReference type="PROSITE" id="PS00990">
    <property type="entry name" value="CLAT_ADAPTOR_M_1"/>
    <property type="match status" value="1"/>
</dbReference>
<dbReference type="GO" id="GO:0016192">
    <property type="term" value="P:vesicle-mediated transport"/>
    <property type="evidence" value="ECO:0007669"/>
    <property type="project" value="InterPro"/>
</dbReference>
<evidence type="ECO:0000256" key="6">
    <source>
        <dbReference type="ARBA" id="ARBA00022927"/>
    </source>
</evidence>
<keyword evidence="4" id="KW-0813">Transport</keyword>
<dbReference type="InterPro" id="IPR008564">
    <property type="entry name" value="TVP23-like"/>
</dbReference>
<dbReference type="Proteomes" id="UP000467840">
    <property type="component" value="Chromosome 9"/>
</dbReference>
<dbReference type="InterPro" id="IPR050431">
    <property type="entry name" value="Adaptor_comp_med_subunit"/>
</dbReference>
<feature type="transmembrane region" description="Helical" evidence="9">
    <location>
        <begin position="12"/>
        <end position="33"/>
    </location>
</feature>
<dbReference type="GO" id="GO:0030131">
    <property type="term" value="C:clathrin adaptor complex"/>
    <property type="evidence" value="ECO:0007669"/>
    <property type="project" value="InterPro"/>
</dbReference>
<evidence type="ECO:0000313" key="11">
    <source>
        <dbReference type="EMBL" id="KAF2307333.1"/>
    </source>
</evidence>
<feature type="transmembrane region" description="Helical" evidence="9">
    <location>
        <begin position="104"/>
        <end position="124"/>
    </location>
</feature>
<dbReference type="Pfam" id="PF05832">
    <property type="entry name" value="DUF846"/>
    <property type="match status" value="1"/>
</dbReference>
<dbReference type="InterPro" id="IPR011012">
    <property type="entry name" value="Longin-like_dom_sf"/>
</dbReference>
<comment type="caution">
    <text evidence="11">The sequence shown here is derived from an EMBL/GenBank/DDBJ whole genome shotgun (WGS) entry which is preliminary data.</text>
</comment>
<dbReference type="PANTHER" id="PTHR10529">
    <property type="entry name" value="AP COMPLEX SUBUNIT MU"/>
    <property type="match status" value="1"/>
</dbReference>
<sequence length="545" mass="61485">MDLNQPPGENYANPKVCLFHVLFKATALAFYILSALFIDNFVIIFVVTVLLAALDFWVVKNVSGRILVGLRWWNEINDFGESVWKFESLDQETLARLNKKDSWLFWWTLYLTAVAWVVLGIFSLIRFQADYCLIIGVCLTLSVANIIGFTKCRKDARNQIQQFASQTIASHVSSTIQSAFSVVEFTREKGRRMEDVQQQPVIASPTHYLFQIVREGITFLACTQVEMPPLMAIEFLCRVADVLSDYLEGLNEDLIKDNFVIVYELLDEMIDNGFPLTTEPNILREMISPPNIVSKMLSVVTGNSSNVSDTLPGATASCVPWRTTDIKYANNEVYVDLVEEMDAIINRDGVLVKCEIYGEVQVNSHITGVPDLTLSFTNPSILDDVRFHPCVRFRPWESHQILSFVPPDGQFKLMSYRVKMLKSIPIYVKPQLTSDAGTCRINLMVGIKNDPGKMIDSITVQFHLPPSILSADLTSNHGVVNILSNKMCIWSIDRIPKDRTPSLSGTMVLETGLERLHVFPIFQLGFRIQGVALSGLQIDKLELKL</sequence>
<evidence type="ECO:0000259" key="10">
    <source>
        <dbReference type="PROSITE" id="PS51072"/>
    </source>
</evidence>
<feature type="transmembrane region" description="Helical" evidence="9">
    <location>
        <begin position="40"/>
        <end position="59"/>
    </location>
</feature>
<evidence type="ECO:0000256" key="1">
    <source>
        <dbReference type="ARBA" id="ARBA00004141"/>
    </source>
</evidence>
<dbReference type="SUPFAM" id="SSF49447">
    <property type="entry name" value="Second domain of Mu2 adaptin subunit (ap50) of ap2 adaptor"/>
    <property type="match status" value="1"/>
</dbReference>
<dbReference type="InterPro" id="IPR018240">
    <property type="entry name" value="Clathrin_mu_CS"/>
</dbReference>
<dbReference type="CDD" id="cd14837">
    <property type="entry name" value="AP3_Mu_N"/>
    <property type="match status" value="1"/>
</dbReference>
<comment type="similarity">
    <text evidence="3">Belongs to the TVP23 family.</text>
</comment>
<proteinExistence type="inferred from homology"/>
<keyword evidence="7 9" id="KW-1133">Transmembrane helix</keyword>
<keyword evidence="5 9" id="KW-0812">Transmembrane</keyword>
<organism evidence="11 12">
    <name type="scientific">Hevea brasiliensis</name>
    <name type="common">Para rubber tree</name>
    <name type="synonym">Siphonia brasiliensis</name>
    <dbReference type="NCBI Taxonomy" id="3981"/>
    <lineage>
        <taxon>Eukaryota</taxon>
        <taxon>Viridiplantae</taxon>
        <taxon>Streptophyta</taxon>
        <taxon>Embryophyta</taxon>
        <taxon>Tracheophyta</taxon>
        <taxon>Spermatophyta</taxon>
        <taxon>Magnoliopsida</taxon>
        <taxon>eudicotyledons</taxon>
        <taxon>Gunneridae</taxon>
        <taxon>Pentapetalae</taxon>
        <taxon>rosids</taxon>
        <taxon>fabids</taxon>
        <taxon>Malpighiales</taxon>
        <taxon>Euphorbiaceae</taxon>
        <taxon>Crotonoideae</taxon>
        <taxon>Micrandreae</taxon>
        <taxon>Hevea</taxon>
    </lineage>
</organism>
<dbReference type="Gene3D" id="3.30.450.60">
    <property type="match status" value="1"/>
</dbReference>
<dbReference type="Gene3D" id="2.60.40.1170">
    <property type="entry name" value="Mu homology domain, subdomain B"/>
    <property type="match status" value="2"/>
</dbReference>
<dbReference type="AlphaFoldDB" id="A0A6A6M4N1"/>
<keyword evidence="6" id="KW-0653">Protein transport</keyword>
<keyword evidence="8 9" id="KW-0472">Membrane</keyword>
<evidence type="ECO:0000256" key="3">
    <source>
        <dbReference type="ARBA" id="ARBA00005467"/>
    </source>
</evidence>
<evidence type="ECO:0000256" key="9">
    <source>
        <dbReference type="SAM" id="Phobius"/>
    </source>
</evidence>
<dbReference type="SUPFAM" id="SSF64356">
    <property type="entry name" value="SNARE-like"/>
    <property type="match status" value="1"/>
</dbReference>
<evidence type="ECO:0000256" key="5">
    <source>
        <dbReference type="ARBA" id="ARBA00022692"/>
    </source>
</evidence>
<dbReference type="PRINTS" id="PR00314">
    <property type="entry name" value="CLATHRINADPT"/>
</dbReference>
<evidence type="ECO:0000256" key="8">
    <source>
        <dbReference type="ARBA" id="ARBA00023136"/>
    </source>
</evidence>
<evidence type="ECO:0000313" key="12">
    <source>
        <dbReference type="Proteomes" id="UP000467840"/>
    </source>
</evidence>
<protein>
    <recommendedName>
        <fullName evidence="10">MHD domain-containing protein</fullName>
    </recommendedName>
</protein>
<dbReference type="GO" id="GO:0006886">
    <property type="term" value="P:intracellular protein transport"/>
    <property type="evidence" value="ECO:0007669"/>
    <property type="project" value="InterPro"/>
</dbReference>
<name>A0A6A6M4N1_HEVBR</name>
<feature type="transmembrane region" description="Helical" evidence="9">
    <location>
        <begin position="131"/>
        <end position="149"/>
    </location>
</feature>
<feature type="domain" description="MHD" evidence="10">
    <location>
        <begin position="330"/>
        <end position="545"/>
    </location>
</feature>
<dbReference type="EMBL" id="JAAGAX010000008">
    <property type="protein sequence ID" value="KAF2307333.1"/>
    <property type="molecule type" value="Genomic_DNA"/>
</dbReference>
<accession>A0A6A6M4N1</accession>
<dbReference type="Pfam" id="PF00928">
    <property type="entry name" value="Adap_comp_sub"/>
    <property type="match status" value="1"/>
</dbReference>
<dbReference type="GO" id="GO:0012505">
    <property type="term" value="C:endomembrane system"/>
    <property type="evidence" value="ECO:0007669"/>
    <property type="project" value="UniProtKB-SubCell"/>
</dbReference>
<dbReference type="CDD" id="cd09252">
    <property type="entry name" value="AP-3_Mu3_Cterm"/>
    <property type="match status" value="1"/>
</dbReference>
<dbReference type="PROSITE" id="PS51072">
    <property type="entry name" value="MHD"/>
    <property type="match status" value="1"/>
</dbReference>
<keyword evidence="12" id="KW-1185">Reference proteome</keyword>
<dbReference type="InterPro" id="IPR036168">
    <property type="entry name" value="AP2_Mu_C_sf"/>
</dbReference>
<dbReference type="InterPro" id="IPR001392">
    <property type="entry name" value="Clathrin_mu"/>
</dbReference>
<evidence type="ECO:0000256" key="4">
    <source>
        <dbReference type="ARBA" id="ARBA00022448"/>
    </source>
</evidence>